<sequence>MSETSTPAGPWARLGPRARVAVLALAAAVVLALVVWGLARTGGGGPDGASGATSPTPTSSPSASPDPSQSPLVAGATTDGAEPEAAPQEAAPVTAPPPAAAPASGTVAAAVGAAAEVAPQVTVTVDALERIQGDGEGPGQVDGPAVRFTVRVGNASAGELSLVGAVVNAYFGAGQTPGVQLNGSGSAALPSTVAAGAEATGTYVFLLPADATTTRVEVYSVPGAAVLDATAATPS</sequence>
<keyword evidence="4" id="KW-1185">Reference proteome</keyword>
<name>A0A0A0B2X7_9CELL</name>
<evidence type="ECO:0000313" key="3">
    <source>
        <dbReference type="EMBL" id="KGM01200.1"/>
    </source>
</evidence>
<proteinExistence type="predicted"/>
<reference evidence="3 4" key="1">
    <citation type="submission" date="2013-10" db="EMBL/GenBank/DDBJ databases">
        <authorList>
            <person name="Wang G."/>
            <person name="Zhuang W."/>
        </authorList>
    </citation>
    <scope>NUCLEOTIDE SEQUENCE [LARGE SCALE GENOMIC DNA]</scope>
    <source>
        <strain evidence="3 4">DSM 20118</strain>
    </source>
</reference>
<feature type="region of interest" description="Disordered" evidence="1">
    <location>
        <begin position="44"/>
        <end position="103"/>
    </location>
</feature>
<accession>A0A0A0B2X7</accession>
<keyword evidence="2" id="KW-0472">Membrane</keyword>
<feature type="compositionally biased region" description="Low complexity" evidence="1">
    <location>
        <begin position="49"/>
        <end position="71"/>
    </location>
</feature>
<evidence type="ECO:0008006" key="5">
    <source>
        <dbReference type="Google" id="ProtNLM"/>
    </source>
</evidence>
<evidence type="ECO:0000313" key="4">
    <source>
        <dbReference type="Proteomes" id="UP000029833"/>
    </source>
</evidence>
<feature type="transmembrane region" description="Helical" evidence="2">
    <location>
        <begin position="20"/>
        <end position="39"/>
    </location>
</feature>
<dbReference type="RefSeq" id="WP_052104346.1">
    <property type="nucleotide sequence ID" value="NZ_AXNT01000125.1"/>
</dbReference>
<feature type="compositionally biased region" description="Low complexity" evidence="1">
    <location>
        <begin position="83"/>
        <end position="93"/>
    </location>
</feature>
<dbReference type="Proteomes" id="UP000029833">
    <property type="component" value="Unassembled WGS sequence"/>
</dbReference>
<dbReference type="AlphaFoldDB" id="A0A0A0B2X7"/>
<evidence type="ECO:0000256" key="2">
    <source>
        <dbReference type="SAM" id="Phobius"/>
    </source>
</evidence>
<keyword evidence="2" id="KW-0812">Transmembrane</keyword>
<keyword evidence="2" id="KW-1133">Transmembrane helix</keyword>
<gene>
    <name evidence="3" type="ORF">Q760_03005</name>
</gene>
<evidence type="ECO:0000256" key="1">
    <source>
        <dbReference type="SAM" id="MobiDB-lite"/>
    </source>
</evidence>
<comment type="caution">
    <text evidence="3">The sequence shown here is derived from an EMBL/GenBank/DDBJ whole genome shotgun (WGS) entry which is preliminary data.</text>
</comment>
<dbReference type="OrthoDB" id="3831250at2"/>
<dbReference type="EMBL" id="AXNT01000125">
    <property type="protein sequence ID" value="KGM01200.1"/>
    <property type="molecule type" value="Genomic_DNA"/>
</dbReference>
<protein>
    <recommendedName>
        <fullName evidence="5">DUF4352 domain-containing protein</fullName>
    </recommendedName>
</protein>
<dbReference type="STRING" id="1408250.Q760_03005"/>
<organism evidence="3 4">
    <name type="scientific">Cellulomonas cellasea DSM 20118</name>
    <dbReference type="NCBI Taxonomy" id="1408250"/>
    <lineage>
        <taxon>Bacteria</taxon>
        <taxon>Bacillati</taxon>
        <taxon>Actinomycetota</taxon>
        <taxon>Actinomycetes</taxon>
        <taxon>Micrococcales</taxon>
        <taxon>Cellulomonadaceae</taxon>
        <taxon>Cellulomonas</taxon>
    </lineage>
</organism>